<evidence type="ECO:0000256" key="2">
    <source>
        <dbReference type="ARBA" id="ARBA00022737"/>
    </source>
</evidence>
<dbReference type="PANTHER" id="PTHR47249:SF1">
    <property type="entry name" value="VACUOLAR PROTEIN 8"/>
    <property type="match status" value="1"/>
</dbReference>
<sequence>MVAPATDNPSTETETREEVYVQQLTRAVAEKERLNAIISLREEFDHWDVVRHDREIEAGAALALMQKLGYALSVKGSDEEVVNICSVLEMVYRASSEKVASSFSSMGGSIVLPLMMRTIDRCITTGIDDNDSAILDITKVLSCFSRENAAAIEMAHNNDFMHSLLCVVNEKEATNEVKLMSMRTIANLSHAKENMETIAQHPNLLDSVIGIAANNACDRTREQAVRVIQNLACSSVNQVPMVQNDKILDVLVELTSDLYDKTRRGAARALQNLAFARKNRLLMATCGEGALLESLVRLASSDEYEHARLQATKALENLINHDTIEVLGSHEGLLEALAAVASLDGNEDVRNKAATAFKRLASKIVSPMECHKNLLKALSNVSDNDETVIASVILRQATVVENCAAMDQDPGILEALAKIAYGPKAANDAREYAVKTLQMLHENRLAMMKAI</sequence>
<dbReference type="SUPFAM" id="SSF48371">
    <property type="entry name" value="ARM repeat"/>
    <property type="match status" value="1"/>
</dbReference>
<name>A0A7S1BEI5_9STRA</name>
<dbReference type="InterPro" id="IPR016024">
    <property type="entry name" value="ARM-type_fold"/>
</dbReference>
<dbReference type="PANTHER" id="PTHR47249">
    <property type="entry name" value="VACUOLAR PROTEIN 8"/>
    <property type="match status" value="1"/>
</dbReference>
<dbReference type="GO" id="GO:0071562">
    <property type="term" value="P:nucleus-vacuole junction assembly"/>
    <property type="evidence" value="ECO:0007669"/>
    <property type="project" value="InterPro"/>
</dbReference>
<dbReference type="InterPro" id="IPR011989">
    <property type="entry name" value="ARM-like"/>
</dbReference>
<dbReference type="InterPro" id="IPR045156">
    <property type="entry name" value="Vac8"/>
</dbReference>
<dbReference type="AlphaFoldDB" id="A0A7S1BEI5"/>
<organism evidence="3">
    <name type="scientific">Corethron hystrix</name>
    <dbReference type="NCBI Taxonomy" id="216773"/>
    <lineage>
        <taxon>Eukaryota</taxon>
        <taxon>Sar</taxon>
        <taxon>Stramenopiles</taxon>
        <taxon>Ochrophyta</taxon>
        <taxon>Bacillariophyta</taxon>
        <taxon>Coscinodiscophyceae</taxon>
        <taxon>Corethrophycidae</taxon>
        <taxon>Corethrales</taxon>
        <taxon>Corethraceae</taxon>
        <taxon>Corethron</taxon>
    </lineage>
</organism>
<reference evidence="3" key="1">
    <citation type="submission" date="2021-01" db="EMBL/GenBank/DDBJ databases">
        <authorList>
            <person name="Corre E."/>
            <person name="Pelletier E."/>
            <person name="Niang G."/>
            <person name="Scheremetjew M."/>
            <person name="Finn R."/>
            <person name="Kale V."/>
            <person name="Holt S."/>
            <person name="Cochrane G."/>
            <person name="Meng A."/>
            <person name="Brown T."/>
            <person name="Cohen L."/>
        </authorList>
    </citation>
    <scope>NUCLEOTIDE SEQUENCE</scope>
    <source>
        <strain evidence="3">308</strain>
    </source>
</reference>
<keyword evidence="2" id="KW-0677">Repeat</keyword>
<dbReference type="Gene3D" id="1.25.10.10">
    <property type="entry name" value="Leucine-rich Repeat Variant"/>
    <property type="match status" value="1"/>
</dbReference>
<gene>
    <name evidence="3" type="ORF">CHYS00102_LOCUS10109</name>
</gene>
<accession>A0A7S1BEI5</accession>
<comment type="similarity">
    <text evidence="1">Belongs to the beta-catenin family.</text>
</comment>
<evidence type="ECO:0000256" key="1">
    <source>
        <dbReference type="ARBA" id="ARBA00005462"/>
    </source>
</evidence>
<proteinExistence type="inferred from homology"/>
<protein>
    <recommendedName>
        <fullName evidence="4">Armadillo repeat-containing protein 8</fullName>
    </recommendedName>
</protein>
<evidence type="ECO:0000313" key="3">
    <source>
        <dbReference type="EMBL" id="CAD8882914.1"/>
    </source>
</evidence>
<dbReference type="GO" id="GO:0043495">
    <property type="term" value="F:protein-membrane adaptor activity"/>
    <property type="evidence" value="ECO:0007669"/>
    <property type="project" value="InterPro"/>
</dbReference>
<dbReference type="EMBL" id="HBFR01013876">
    <property type="protein sequence ID" value="CAD8882914.1"/>
    <property type="molecule type" value="Transcribed_RNA"/>
</dbReference>
<evidence type="ECO:0008006" key="4">
    <source>
        <dbReference type="Google" id="ProtNLM"/>
    </source>
</evidence>